<feature type="domain" description="AraC effector-binding" evidence="1">
    <location>
        <begin position="14"/>
        <end position="164"/>
    </location>
</feature>
<dbReference type="Pfam" id="PF06445">
    <property type="entry name" value="GyrI-like"/>
    <property type="match status" value="1"/>
</dbReference>
<dbReference type="SMART" id="SM00871">
    <property type="entry name" value="AraC_E_bind"/>
    <property type="match status" value="1"/>
</dbReference>
<dbReference type="RefSeq" id="WP_133873948.1">
    <property type="nucleotide sequence ID" value="NZ_BOMD01000054.1"/>
</dbReference>
<comment type="caution">
    <text evidence="2">The sequence shown here is derived from an EMBL/GenBank/DDBJ whole genome shotgun (WGS) entry which is preliminary data.</text>
</comment>
<keyword evidence="3" id="KW-1185">Reference proteome</keyword>
<dbReference type="AlphaFoldDB" id="A0A4R6JY37"/>
<dbReference type="InterPro" id="IPR011256">
    <property type="entry name" value="Reg_factor_effector_dom_sf"/>
</dbReference>
<dbReference type="Gene3D" id="3.20.80.10">
    <property type="entry name" value="Regulatory factor, effector binding domain"/>
    <property type="match status" value="1"/>
</dbReference>
<evidence type="ECO:0000313" key="2">
    <source>
        <dbReference type="EMBL" id="TDO39655.1"/>
    </source>
</evidence>
<dbReference type="InterPro" id="IPR029442">
    <property type="entry name" value="GyrI-like"/>
</dbReference>
<evidence type="ECO:0000259" key="1">
    <source>
        <dbReference type="SMART" id="SM00871"/>
    </source>
</evidence>
<organism evidence="2 3">
    <name type="scientific">Paractinoplanes brasiliensis</name>
    <dbReference type="NCBI Taxonomy" id="52695"/>
    <lineage>
        <taxon>Bacteria</taxon>
        <taxon>Bacillati</taxon>
        <taxon>Actinomycetota</taxon>
        <taxon>Actinomycetes</taxon>
        <taxon>Micromonosporales</taxon>
        <taxon>Micromonosporaceae</taxon>
        <taxon>Paractinoplanes</taxon>
    </lineage>
</organism>
<dbReference type="Proteomes" id="UP000294901">
    <property type="component" value="Unassembled WGS sequence"/>
</dbReference>
<gene>
    <name evidence="2" type="ORF">C8E87_3350</name>
</gene>
<name>A0A4R6JY37_9ACTN</name>
<dbReference type="EMBL" id="SNWR01000001">
    <property type="protein sequence ID" value="TDO39655.1"/>
    <property type="molecule type" value="Genomic_DNA"/>
</dbReference>
<dbReference type="OrthoDB" id="795001at2"/>
<proteinExistence type="predicted"/>
<dbReference type="InterPro" id="IPR010499">
    <property type="entry name" value="AraC_E-bd"/>
</dbReference>
<accession>A0A4R6JY37</accession>
<evidence type="ECO:0000313" key="3">
    <source>
        <dbReference type="Proteomes" id="UP000294901"/>
    </source>
</evidence>
<protein>
    <recommendedName>
        <fullName evidence="1">AraC effector-binding domain-containing protein</fullName>
    </recommendedName>
</protein>
<dbReference type="SUPFAM" id="SSF55136">
    <property type="entry name" value="Probable bacterial effector-binding domain"/>
    <property type="match status" value="1"/>
</dbReference>
<reference evidence="2 3" key="1">
    <citation type="submission" date="2019-03" db="EMBL/GenBank/DDBJ databases">
        <title>Sequencing the genomes of 1000 actinobacteria strains.</title>
        <authorList>
            <person name="Klenk H.-P."/>
        </authorList>
    </citation>
    <scope>NUCLEOTIDE SEQUENCE [LARGE SCALE GENOMIC DNA]</scope>
    <source>
        <strain evidence="2 3">DSM 43805</strain>
    </source>
</reference>
<sequence>MHEQGLLDAGVAPHDAEVATSQPVSLFGIRGTVKLTVLRSYPQDILPVVASALQRLRVQAAGPPVCVLRPRGDGQFDVLAAYPTSRRPRIGQPFTTCRLSGGLVVRALHHGPWTTLLNTYDRLSEWLALHHIRQVPLMWEEYLVGPDRTGDPAMWRTRIVVPLTGTSARITTGRSAAVTVPLSP</sequence>